<dbReference type="HOGENOM" id="CLU_2408338_0_0_3"/>
<evidence type="ECO:0000313" key="2">
    <source>
        <dbReference type="Proteomes" id="UP000010475"/>
    </source>
</evidence>
<dbReference type="RefSeq" id="WP_015210456.1">
    <property type="nucleotide sequence ID" value="NC_019757.1"/>
</dbReference>
<dbReference type="EMBL" id="CP003642">
    <property type="protein sequence ID" value="AFZ27221.1"/>
    <property type="molecule type" value="Genomic_DNA"/>
</dbReference>
<reference evidence="1 2" key="1">
    <citation type="submission" date="2012-06" db="EMBL/GenBank/DDBJ databases">
        <title>Finished chromosome of genome of Cylindrospermum stagnale PCC 7417.</title>
        <authorList>
            <consortium name="US DOE Joint Genome Institute"/>
            <person name="Gugger M."/>
            <person name="Coursin T."/>
            <person name="Rippka R."/>
            <person name="Tandeau De Marsac N."/>
            <person name="Huntemann M."/>
            <person name="Wei C.-L."/>
            <person name="Han J."/>
            <person name="Detter J.C."/>
            <person name="Han C."/>
            <person name="Tapia R."/>
            <person name="Chen A."/>
            <person name="Kyrpides N."/>
            <person name="Mavromatis K."/>
            <person name="Markowitz V."/>
            <person name="Szeto E."/>
            <person name="Ivanova N."/>
            <person name="Pagani I."/>
            <person name="Pati A."/>
            <person name="Goodwin L."/>
            <person name="Nordberg H.P."/>
            <person name="Cantor M.N."/>
            <person name="Hua S.X."/>
            <person name="Woyke T."/>
            <person name="Kerfeld C.A."/>
        </authorList>
    </citation>
    <scope>NUCLEOTIDE SEQUENCE [LARGE SCALE GENOMIC DNA]</scope>
    <source>
        <strain evidence="1 2">PCC 7417</strain>
    </source>
</reference>
<name>K9X582_9NOST</name>
<dbReference type="AlphaFoldDB" id="K9X582"/>
<evidence type="ECO:0000313" key="1">
    <source>
        <dbReference type="EMBL" id="AFZ27221.1"/>
    </source>
</evidence>
<protein>
    <submittedName>
        <fullName evidence="1">Uncharacterized protein</fullName>
    </submittedName>
</protein>
<dbReference type="eggNOG" id="ENOG5031ZCH">
    <property type="taxonomic scope" value="Bacteria"/>
</dbReference>
<organism evidence="1 2">
    <name type="scientific">Cylindrospermum stagnale PCC 7417</name>
    <dbReference type="NCBI Taxonomy" id="56107"/>
    <lineage>
        <taxon>Bacteria</taxon>
        <taxon>Bacillati</taxon>
        <taxon>Cyanobacteriota</taxon>
        <taxon>Cyanophyceae</taxon>
        <taxon>Nostocales</taxon>
        <taxon>Nostocaceae</taxon>
        <taxon>Cylindrospermum</taxon>
    </lineage>
</organism>
<sequence length="92" mass="10467">MTHLTDEFTLAHLELFTELEEQVAAVSPIFPEIEIDSVIDADFGSLYRVWRGMQLLGTFYRRLDGFWVSQAFHTSKSEAWVTDVEAVTAIAV</sequence>
<gene>
    <name evidence="1" type="ORF">Cylst_5182</name>
</gene>
<keyword evidence="2" id="KW-1185">Reference proteome</keyword>
<proteinExistence type="predicted"/>
<dbReference type="STRING" id="56107.Cylst_5182"/>
<accession>K9X582</accession>
<dbReference type="Proteomes" id="UP000010475">
    <property type="component" value="Chromosome"/>
</dbReference>
<dbReference type="OrthoDB" id="488663at2"/>
<dbReference type="KEGG" id="csg:Cylst_5182"/>